<feature type="domain" description="HNH nuclease" evidence="1">
    <location>
        <begin position="88"/>
        <end position="143"/>
    </location>
</feature>
<keyword evidence="3" id="KW-1185">Reference proteome</keyword>
<dbReference type="CDD" id="cd00085">
    <property type="entry name" value="HNHc"/>
    <property type="match status" value="1"/>
</dbReference>
<dbReference type="Pfam" id="PF01844">
    <property type="entry name" value="HNH"/>
    <property type="match status" value="1"/>
</dbReference>
<dbReference type="RefSeq" id="WP_284325008.1">
    <property type="nucleotide sequence ID" value="NZ_BSPP01000007.1"/>
</dbReference>
<dbReference type="GO" id="GO:0004519">
    <property type="term" value="F:endonuclease activity"/>
    <property type="evidence" value="ECO:0007669"/>
    <property type="project" value="InterPro"/>
</dbReference>
<organism evidence="2 3">
    <name type="scientific">Cypionkella aquatica</name>
    <dbReference type="NCBI Taxonomy" id="1756042"/>
    <lineage>
        <taxon>Bacteria</taxon>
        <taxon>Pseudomonadati</taxon>
        <taxon>Pseudomonadota</taxon>
        <taxon>Alphaproteobacteria</taxon>
        <taxon>Rhodobacterales</taxon>
        <taxon>Paracoccaceae</taxon>
        <taxon>Cypionkella</taxon>
    </lineage>
</organism>
<dbReference type="InterPro" id="IPR003615">
    <property type="entry name" value="HNH_nuc"/>
</dbReference>
<dbReference type="GO" id="GO:0003676">
    <property type="term" value="F:nucleic acid binding"/>
    <property type="evidence" value="ECO:0007669"/>
    <property type="project" value="InterPro"/>
</dbReference>
<reference evidence="2 3" key="1">
    <citation type="journal article" date="2014" name="Int. J. Syst. Evol. Microbiol.">
        <title>Complete genome sequence of Corynebacterium casei LMG S-19264T (=DSM 44701T), isolated from a smear-ripened cheese.</title>
        <authorList>
            <consortium name="US DOE Joint Genome Institute (JGI-PGF)"/>
            <person name="Walter F."/>
            <person name="Albersmeier A."/>
            <person name="Kalinowski J."/>
            <person name="Ruckert C."/>
        </authorList>
    </citation>
    <scope>NUCLEOTIDE SEQUENCE [LARGE SCALE GENOMIC DNA]</scope>
    <source>
        <strain evidence="2 3">NBRC 111766</strain>
    </source>
</reference>
<name>A0AA37TYL1_9RHOB</name>
<protein>
    <recommendedName>
        <fullName evidence="1">HNH nuclease domain-containing protein</fullName>
    </recommendedName>
</protein>
<gene>
    <name evidence="2" type="ORF">GCM10010873_17910</name>
</gene>
<evidence type="ECO:0000313" key="3">
    <source>
        <dbReference type="Proteomes" id="UP001157355"/>
    </source>
</evidence>
<dbReference type="EMBL" id="BSPP01000007">
    <property type="protein sequence ID" value="GLS86817.1"/>
    <property type="molecule type" value="Genomic_DNA"/>
</dbReference>
<dbReference type="GO" id="GO:0008270">
    <property type="term" value="F:zinc ion binding"/>
    <property type="evidence" value="ECO:0007669"/>
    <property type="project" value="InterPro"/>
</dbReference>
<accession>A0AA37TYL1</accession>
<dbReference type="SMART" id="SM00507">
    <property type="entry name" value="HNHc"/>
    <property type="match status" value="1"/>
</dbReference>
<dbReference type="AlphaFoldDB" id="A0AA37TYL1"/>
<comment type="caution">
    <text evidence="2">The sequence shown here is derived from an EMBL/GenBank/DDBJ whole genome shotgun (WGS) entry which is preliminary data.</text>
</comment>
<dbReference type="Proteomes" id="UP001157355">
    <property type="component" value="Unassembled WGS sequence"/>
</dbReference>
<evidence type="ECO:0000313" key="2">
    <source>
        <dbReference type="EMBL" id="GLS86817.1"/>
    </source>
</evidence>
<proteinExistence type="predicted"/>
<evidence type="ECO:0000259" key="1">
    <source>
        <dbReference type="SMART" id="SM00507"/>
    </source>
</evidence>
<dbReference type="InterPro" id="IPR002711">
    <property type="entry name" value="HNH"/>
</dbReference>
<sequence>MSQSKITLGHVAEKALELLRQHPEGLSMAEMRELLNATAETQEHFNRRVRDIRKLYTLDAIKKDGSTVYVLGAEREAPTADAGQVTEKLRAAVMHLAHGRCQMCGQTIKEDGVKLQADHKIPQSWGGPTTLENLWAICEACNRGKRNFFGTFDGDEMKKVVNIESVHERIAQFLRLHMPEPVPAYAIEFVANVKDQQLDWRKRLRELRYEPVGLEIDVTKKRDRKGVQSFYTLRNWRDLPADHVKLIKDFEKRKGKSAGD</sequence>
<dbReference type="Gene3D" id="1.10.30.50">
    <property type="match status" value="1"/>
</dbReference>